<dbReference type="KEGG" id="nta:107822728"/>
<sequence>MVTVRSVIALAAAKHRTIHQMDVYNAFLQGDLTEEVFICIPPGFVGCNNRSLVRKLHKLLHGLKQASQQWNIKLTATLLASGFQQSHLDYSLFTKRSSGQLVVHQRKYSLELIANLGLSGCKPVSSPLELNAKLTTLEFDTRTGSTTDDTLLEDPRPYQRLLGRLLYLTITRPDISFIVQTLSQFMHNPKSSHMDAALRVVKYIKNYPGLGVLMKADYSGSLAAFCDVDWADCPNSKRSITGYLMKFGDSLISWKSKKQSTVFRSSTEAEYRSLTSIVAEIVWLTSLSKELGLLNKI</sequence>
<organism evidence="2">
    <name type="scientific">Nicotiana tabacum</name>
    <name type="common">Common tobacco</name>
    <dbReference type="NCBI Taxonomy" id="4097"/>
    <lineage>
        <taxon>Eukaryota</taxon>
        <taxon>Viridiplantae</taxon>
        <taxon>Streptophyta</taxon>
        <taxon>Embryophyta</taxon>
        <taxon>Tracheophyta</taxon>
        <taxon>Spermatophyta</taxon>
        <taxon>Magnoliopsida</taxon>
        <taxon>eudicotyledons</taxon>
        <taxon>Gunneridae</taxon>
        <taxon>Pentapetalae</taxon>
        <taxon>asterids</taxon>
        <taxon>lamiids</taxon>
        <taxon>Solanales</taxon>
        <taxon>Solanaceae</taxon>
        <taxon>Nicotianoideae</taxon>
        <taxon>Nicotianeae</taxon>
        <taxon>Nicotiana</taxon>
    </lineage>
</organism>
<dbReference type="STRING" id="4097.A0A1S4CUI4"/>
<dbReference type="OrthoDB" id="1738684at2759"/>
<feature type="domain" description="Reverse transcriptase Ty1/copia-type" evidence="1">
    <location>
        <begin position="3"/>
        <end position="103"/>
    </location>
</feature>
<reference evidence="2" key="1">
    <citation type="submission" date="2025-08" db="UniProtKB">
        <authorList>
            <consortium name="RefSeq"/>
        </authorList>
    </citation>
    <scope>IDENTIFICATION</scope>
</reference>
<gene>
    <name evidence="2" type="primary">LOC107822728</name>
</gene>
<dbReference type="PANTHER" id="PTHR11439">
    <property type="entry name" value="GAG-POL-RELATED RETROTRANSPOSON"/>
    <property type="match status" value="1"/>
</dbReference>
<dbReference type="Pfam" id="PF07727">
    <property type="entry name" value="RVT_2"/>
    <property type="match status" value="1"/>
</dbReference>
<dbReference type="CDD" id="cd09272">
    <property type="entry name" value="RNase_HI_RT_Ty1"/>
    <property type="match status" value="1"/>
</dbReference>
<dbReference type="SUPFAM" id="SSF56672">
    <property type="entry name" value="DNA/RNA polymerases"/>
    <property type="match status" value="1"/>
</dbReference>
<protein>
    <submittedName>
        <fullName evidence="2">Uncharacterized mitochondrial protein AtMg00810-like</fullName>
    </submittedName>
</protein>
<dbReference type="AlphaFoldDB" id="A0A1S4CUI4"/>
<proteinExistence type="predicted"/>
<evidence type="ECO:0000259" key="1">
    <source>
        <dbReference type="Pfam" id="PF07727"/>
    </source>
</evidence>
<accession>A0A1S4CUI4</accession>
<dbReference type="InterPro" id="IPR043502">
    <property type="entry name" value="DNA/RNA_pol_sf"/>
</dbReference>
<dbReference type="PaxDb" id="4097-A0A1S4CUI4"/>
<dbReference type="PANTHER" id="PTHR11439:SF466">
    <property type="entry name" value="CCHC-TYPE DOMAIN-CONTAINING PROTEIN"/>
    <property type="match status" value="1"/>
</dbReference>
<name>A0A1S4CUI4_TOBAC</name>
<dbReference type="RefSeq" id="XP_016504781.1">
    <property type="nucleotide sequence ID" value="XM_016649295.1"/>
</dbReference>
<evidence type="ECO:0000313" key="2">
    <source>
        <dbReference type="RefSeq" id="XP_016504781.1"/>
    </source>
</evidence>
<dbReference type="InterPro" id="IPR013103">
    <property type="entry name" value="RVT_2"/>
</dbReference>